<evidence type="ECO:0000313" key="1">
    <source>
        <dbReference type="EMBL" id="GHE03300.1"/>
    </source>
</evidence>
<dbReference type="RefSeq" id="WP_189952446.1">
    <property type="nucleotide sequence ID" value="NZ_BMVG01000005.1"/>
</dbReference>
<protein>
    <submittedName>
        <fullName evidence="1">Uncharacterized protein</fullName>
    </submittedName>
</protein>
<comment type="caution">
    <text evidence="1">The sequence shown here is derived from an EMBL/GenBank/DDBJ whole genome shotgun (WGS) entry which is preliminary data.</text>
</comment>
<dbReference type="Proteomes" id="UP000655443">
    <property type="component" value="Unassembled WGS sequence"/>
</dbReference>
<dbReference type="AlphaFoldDB" id="A0A918YGM9"/>
<reference evidence="1" key="1">
    <citation type="journal article" date="2014" name="Int. J. Syst. Evol. Microbiol.">
        <title>Complete genome sequence of Corynebacterium casei LMG S-19264T (=DSM 44701T), isolated from a smear-ripened cheese.</title>
        <authorList>
            <consortium name="US DOE Joint Genome Institute (JGI-PGF)"/>
            <person name="Walter F."/>
            <person name="Albersmeier A."/>
            <person name="Kalinowski J."/>
            <person name="Ruckert C."/>
        </authorList>
    </citation>
    <scope>NUCLEOTIDE SEQUENCE</scope>
    <source>
        <strain evidence="1">JCM 4714</strain>
    </source>
</reference>
<reference evidence="1" key="2">
    <citation type="submission" date="2020-09" db="EMBL/GenBank/DDBJ databases">
        <authorList>
            <person name="Sun Q."/>
            <person name="Ohkuma M."/>
        </authorList>
    </citation>
    <scope>NUCLEOTIDE SEQUENCE</scope>
    <source>
        <strain evidence="1">JCM 4714</strain>
    </source>
</reference>
<accession>A0A918YGM9</accession>
<gene>
    <name evidence="1" type="ORF">GCM10010339_30170</name>
</gene>
<sequence length="52" mass="5686">MALDGAGRSVRHLVRRRSGFRMVTGVRVSGDRLVLGSLRERGVAVRARPAAR</sequence>
<keyword evidence="2" id="KW-1185">Reference proteome</keyword>
<dbReference type="EMBL" id="BMVG01000005">
    <property type="protein sequence ID" value="GHE03300.1"/>
    <property type="molecule type" value="Genomic_DNA"/>
</dbReference>
<organism evidence="1 2">
    <name type="scientific">Streptomyces alanosinicus</name>
    <dbReference type="NCBI Taxonomy" id="68171"/>
    <lineage>
        <taxon>Bacteria</taxon>
        <taxon>Bacillati</taxon>
        <taxon>Actinomycetota</taxon>
        <taxon>Actinomycetes</taxon>
        <taxon>Kitasatosporales</taxon>
        <taxon>Streptomycetaceae</taxon>
        <taxon>Streptomyces</taxon>
    </lineage>
</organism>
<name>A0A918YGM9_9ACTN</name>
<proteinExistence type="predicted"/>
<evidence type="ECO:0000313" key="2">
    <source>
        <dbReference type="Proteomes" id="UP000655443"/>
    </source>
</evidence>